<dbReference type="AlphaFoldDB" id="A0A1J5SKW1"/>
<sequence>MTPLSLAHAALIAGMHHVCFKEPWDAKAMAELLALPGSYGFLAGADRPEGFVLCRAAAGEAEVLTLLVLPPYRRAGLGARLLEAAAAGAGARGAEALFLEVAADNTAGQALYAAGGFHQVGRRPHYYGGVTDALVLRKDLGAAYSS</sequence>
<dbReference type="InterPro" id="IPR016181">
    <property type="entry name" value="Acyl_CoA_acyltransferase"/>
</dbReference>
<dbReference type="Pfam" id="PF00583">
    <property type="entry name" value="Acetyltransf_1"/>
    <property type="match status" value="1"/>
</dbReference>
<evidence type="ECO:0000256" key="2">
    <source>
        <dbReference type="ARBA" id="ARBA00023315"/>
    </source>
</evidence>
<keyword evidence="1 4" id="KW-0808">Transferase</keyword>
<dbReference type="Gene3D" id="3.40.630.30">
    <property type="match status" value="1"/>
</dbReference>
<dbReference type="GO" id="GO:0031415">
    <property type="term" value="C:NatA complex"/>
    <property type="evidence" value="ECO:0007669"/>
    <property type="project" value="TreeGrafter"/>
</dbReference>
<dbReference type="SUPFAM" id="SSF55729">
    <property type="entry name" value="Acyl-CoA N-acyltransferases (Nat)"/>
    <property type="match status" value="1"/>
</dbReference>
<feature type="domain" description="N-acetyltransferase" evidence="3">
    <location>
        <begin position="1"/>
        <end position="141"/>
    </location>
</feature>
<evidence type="ECO:0000313" key="4">
    <source>
        <dbReference type="EMBL" id="OIR09114.1"/>
    </source>
</evidence>
<evidence type="ECO:0000259" key="3">
    <source>
        <dbReference type="PROSITE" id="PS51186"/>
    </source>
</evidence>
<dbReference type="GO" id="GO:0008080">
    <property type="term" value="F:N-acetyltransferase activity"/>
    <property type="evidence" value="ECO:0007669"/>
    <property type="project" value="TreeGrafter"/>
</dbReference>
<keyword evidence="2" id="KW-0012">Acyltransferase</keyword>
<dbReference type="PANTHER" id="PTHR42919">
    <property type="entry name" value="N-ALPHA-ACETYLTRANSFERASE"/>
    <property type="match status" value="1"/>
</dbReference>
<dbReference type="InterPro" id="IPR000182">
    <property type="entry name" value="GNAT_dom"/>
</dbReference>
<protein>
    <submittedName>
        <fullName evidence="4">Ribosomal-protein-alanine N-acetyltransferase</fullName>
    </submittedName>
</protein>
<proteinExistence type="predicted"/>
<gene>
    <name evidence="4" type="ORF">GALL_87210</name>
</gene>
<dbReference type="InterPro" id="IPR051556">
    <property type="entry name" value="N-term/lysine_N-AcTrnsfr"/>
</dbReference>
<comment type="caution">
    <text evidence="4">The sequence shown here is derived from an EMBL/GenBank/DDBJ whole genome shotgun (WGS) entry which is preliminary data.</text>
</comment>
<evidence type="ECO:0000256" key="1">
    <source>
        <dbReference type="ARBA" id="ARBA00022679"/>
    </source>
</evidence>
<organism evidence="4">
    <name type="scientific">mine drainage metagenome</name>
    <dbReference type="NCBI Taxonomy" id="410659"/>
    <lineage>
        <taxon>unclassified sequences</taxon>
        <taxon>metagenomes</taxon>
        <taxon>ecological metagenomes</taxon>
    </lineage>
</organism>
<dbReference type="PROSITE" id="PS51186">
    <property type="entry name" value="GNAT"/>
    <property type="match status" value="1"/>
</dbReference>
<reference evidence="4" key="1">
    <citation type="submission" date="2016-10" db="EMBL/GenBank/DDBJ databases">
        <title>Sequence of Gallionella enrichment culture.</title>
        <authorList>
            <person name="Poehlein A."/>
            <person name="Muehling M."/>
            <person name="Daniel R."/>
        </authorList>
    </citation>
    <scope>NUCLEOTIDE SEQUENCE</scope>
</reference>
<dbReference type="EMBL" id="MLJW01000028">
    <property type="protein sequence ID" value="OIR09114.1"/>
    <property type="molecule type" value="Genomic_DNA"/>
</dbReference>
<accession>A0A1J5SKW1</accession>
<dbReference type="GO" id="GO:0007064">
    <property type="term" value="P:mitotic sister chromatid cohesion"/>
    <property type="evidence" value="ECO:0007669"/>
    <property type="project" value="TreeGrafter"/>
</dbReference>
<name>A0A1J5SKW1_9ZZZZ</name>
<dbReference type="PANTHER" id="PTHR42919:SF8">
    <property type="entry name" value="N-ALPHA-ACETYLTRANSFERASE 50"/>
    <property type="match status" value="1"/>
</dbReference>